<evidence type="ECO:0008006" key="2">
    <source>
        <dbReference type="Google" id="ProtNLM"/>
    </source>
</evidence>
<dbReference type="EMBL" id="FLUL01000001">
    <property type="protein sequence ID" value="SBV91956.1"/>
    <property type="molecule type" value="Genomic_DNA"/>
</dbReference>
<dbReference type="AlphaFoldDB" id="A0A212IXM9"/>
<dbReference type="InterPro" id="IPR036696">
    <property type="entry name" value="YdfO-like_sf"/>
</dbReference>
<reference evidence="1" key="1">
    <citation type="submission" date="2016-04" db="EMBL/GenBank/DDBJ databases">
        <authorList>
            <person name="Evans L.H."/>
            <person name="Alamgir A."/>
            <person name="Owens N."/>
            <person name="Weber N.D."/>
            <person name="Virtaneva K."/>
            <person name="Barbian K."/>
            <person name="Babar A."/>
            <person name="Rosenke K."/>
        </authorList>
    </citation>
    <scope>NUCLEOTIDE SEQUENCE</scope>
    <source>
        <strain evidence="1">86-2</strain>
    </source>
</reference>
<dbReference type="Gene3D" id="3.30.1810.10">
    <property type="entry name" value="YdfO-like"/>
    <property type="match status" value="1"/>
</dbReference>
<sequence>MFTLRQIEDAHSKVKSGADFPQYIRDLIAMGVSRYSIYVNDGHAEYVGNDGHTVLSEAEYEKLHIISDTDIIKFKEYLRAHQQGKTNYFNFCENSAEAGIYKWEIDTANKTCIYYDSFGNFVLEEKIPI</sequence>
<organism evidence="1">
    <name type="scientific">uncultured Dysgonomonas sp</name>
    <dbReference type="NCBI Taxonomy" id="206096"/>
    <lineage>
        <taxon>Bacteria</taxon>
        <taxon>Pseudomonadati</taxon>
        <taxon>Bacteroidota</taxon>
        <taxon>Bacteroidia</taxon>
        <taxon>Bacteroidales</taxon>
        <taxon>Dysgonomonadaceae</taxon>
        <taxon>Dysgonomonas</taxon>
        <taxon>environmental samples</taxon>
    </lineage>
</organism>
<dbReference type="RefSeq" id="WP_296946373.1">
    <property type="nucleotide sequence ID" value="NZ_LT599021.1"/>
</dbReference>
<dbReference type="InterPro" id="IPR009833">
    <property type="entry name" value="DUF1398"/>
</dbReference>
<dbReference type="Pfam" id="PF07166">
    <property type="entry name" value="DUF1398"/>
    <property type="match status" value="1"/>
</dbReference>
<evidence type="ECO:0000313" key="1">
    <source>
        <dbReference type="EMBL" id="SBV91956.1"/>
    </source>
</evidence>
<name>A0A212IXM9_9BACT</name>
<protein>
    <recommendedName>
        <fullName evidence="2">Phage envelope protein</fullName>
    </recommendedName>
</protein>
<gene>
    <name evidence="1" type="ORF">KL86DYS2_10276</name>
</gene>
<dbReference type="SUPFAM" id="SSF160419">
    <property type="entry name" value="YdfO-like"/>
    <property type="match status" value="1"/>
</dbReference>
<accession>A0A212IXM9</accession>
<proteinExistence type="predicted"/>